<accession>A0ABT2T337</accession>
<evidence type="ECO:0000313" key="6">
    <source>
        <dbReference type="Proteomes" id="UP001652432"/>
    </source>
</evidence>
<dbReference type="EMBL" id="JAOQKJ010000005">
    <property type="protein sequence ID" value="MCU6744296.1"/>
    <property type="molecule type" value="Genomic_DNA"/>
</dbReference>
<dbReference type="InterPro" id="IPR050399">
    <property type="entry name" value="HPr"/>
</dbReference>
<comment type="caution">
    <text evidence="5">The sequence shown here is derived from an EMBL/GenBank/DDBJ whole genome shotgun (WGS) entry which is preliminary data.</text>
</comment>
<dbReference type="Proteomes" id="UP001652432">
    <property type="component" value="Unassembled WGS sequence"/>
</dbReference>
<dbReference type="PRINTS" id="PR00107">
    <property type="entry name" value="PHOSPHOCPHPR"/>
</dbReference>
<comment type="subcellular location">
    <subcellularLocation>
        <location evidence="1">Cytoplasm</location>
    </subcellularLocation>
</comment>
<dbReference type="PROSITE" id="PS51350">
    <property type="entry name" value="PTS_HPR_DOM"/>
    <property type="match status" value="1"/>
</dbReference>
<dbReference type="InterPro" id="IPR035895">
    <property type="entry name" value="HPr-like_sf"/>
</dbReference>
<protein>
    <submittedName>
        <fullName evidence="5">HPr family phosphocarrier protein</fullName>
    </submittedName>
</protein>
<reference evidence="5 6" key="1">
    <citation type="journal article" date="2021" name="ISME Commun">
        <title>Automated analysis of genomic sequences facilitates high-throughput and comprehensive description of bacteria.</title>
        <authorList>
            <person name="Hitch T.C.A."/>
        </authorList>
    </citation>
    <scope>NUCLEOTIDE SEQUENCE [LARGE SCALE GENOMIC DNA]</scope>
    <source>
        <strain evidence="5 6">Sanger_18</strain>
    </source>
</reference>
<dbReference type="Gene3D" id="3.30.1340.10">
    <property type="entry name" value="HPr-like"/>
    <property type="match status" value="1"/>
</dbReference>
<feature type="domain" description="HPr" evidence="4">
    <location>
        <begin position="1"/>
        <end position="85"/>
    </location>
</feature>
<dbReference type="CDD" id="cd00367">
    <property type="entry name" value="PTS-HPr_like"/>
    <property type="match status" value="1"/>
</dbReference>
<evidence type="ECO:0000256" key="1">
    <source>
        <dbReference type="ARBA" id="ARBA00004496"/>
    </source>
</evidence>
<proteinExistence type="predicted"/>
<gene>
    <name evidence="5" type="ORF">OCV77_07275</name>
</gene>
<sequence>MKQFTYVITDEIGIHARPAGLLAKEAKQFQSTVMLTCNGKSAAATKLMAVMGMGVKHGDPVEVSIEGPDEDIAYEAMERFFQENL</sequence>
<dbReference type="NCBIfam" id="TIGR01003">
    <property type="entry name" value="PTS_HPr_family"/>
    <property type="match status" value="1"/>
</dbReference>
<dbReference type="Pfam" id="PF00381">
    <property type="entry name" value="PTS-HPr"/>
    <property type="match status" value="1"/>
</dbReference>
<name>A0ABT2T337_9FIRM</name>
<dbReference type="SUPFAM" id="SSF55594">
    <property type="entry name" value="HPr-like"/>
    <property type="match status" value="1"/>
</dbReference>
<dbReference type="PANTHER" id="PTHR33705:SF2">
    <property type="entry name" value="PHOSPHOCARRIER PROTEIN NPR"/>
    <property type="match status" value="1"/>
</dbReference>
<keyword evidence="6" id="KW-1185">Reference proteome</keyword>
<dbReference type="InterPro" id="IPR000032">
    <property type="entry name" value="HPr-like"/>
</dbReference>
<evidence type="ECO:0000256" key="3">
    <source>
        <dbReference type="ARBA" id="ARBA00022683"/>
    </source>
</evidence>
<dbReference type="PANTHER" id="PTHR33705">
    <property type="entry name" value="PHOSPHOCARRIER PROTEIN HPR"/>
    <property type="match status" value="1"/>
</dbReference>
<keyword evidence="3" id="KW-0598">Phosphotransferase system</keyword>
<evidence type="ECO:0000313" key="5">
    <source>
        <dbReference type="EMBL" id="MCU6744296.1"/>
    </source>
</evidence>
<evidence type="ECO:0000259" key="4">
    <source>
        <dbReference type="PROSITE" id="PS51350"/>
    </source>
</evidence>
<organism evidence="5 6">
    <name type="scientific">Suilimivivens aceti</name>
    <dbReference type="NCBI Taxonomy" id="2981774"/>
    <lineage>
        <taxon>Bacteria</taxon>
        <taxon>Bacillati</taxon>
        <taxon>Bacillota</taxon>
        <taxon>Clostridia</taxon>
        <taxon>Lachnospirales</taxon>
        <taxon>Lachnospiraceae</taxon>
        <taxon>Suilimivivens</taxon>
    </lineage>
</organism>
<evidence type="ECO:0000256" key="2">
    <source>
        <dbReference type="ARBA" id="ARBA00022490"/>
    </source>
</evidence>
<keyword evidence="2" id="KW-0963">Cytoplasm</keyword>
<dbReference type="RefSeq" id="WP_262574331.1">
    <property type="nucleotide sequence ID" value="NZ_JAOQKJ010000005.1"/>
</dbReference>